<accession>A0ABZ2EKX7</accession>
<name>A0ABZ2EKX7_9BACT</name>
<proteinExistence type="predicted"/>
<reference evidence="3" key="1">
    <citation type="submission" date="2024-01" db="EMBL/GenBank/DDBJ databases">
        <title>Mycovorax composti gen. nov. sp. nov., a member of the family Chitinophagaceae isolated from button mushroom compost.</title>
        <authorList>
            <person name="Thai M."/>
            <person name="Bell T.L."/>
            <person name="Kertesz M.A."/>
        </authorList>
    </citation>
    <scope>NUCLEOTIDE SEQUENCE [LARGE SCALE GENOMIC DNA]</scope>
    <source>
        <strain evidence="3">C216</strain>
    </source>
</reference>
<keyword evidence="1" id="KW-0472">Membrane</keyword>
<evidence type="ECO:0000313" key="2">
    <source>
        <dbReference type="EMBL" id="WWC84026.1"/>
    </source>
</evidence>
<evidence type="ECO:0000313" key="3">
    <source>
        <dbReference type="Proteomes" id="UP001321305"/>
    </source>
</evidence>
<protein>
    <submittedName>
        <fullName evidence="2">Uncharacterized protein</fullName>
    </submittedName>
</protein>
<evidence type="ECO:0000256" key="1">
    <source>
        <dbReference type="SAM" id="Phobius"/>
    </source>
</evidence>
<keyword evidence="3" id="KW-1185">Reference proteome</keyword>
<keyword evidence="1" id="KW-0812">Transmembrane</keyword>
<sequence>MRKGKCLFEARNALFIPLFKLQAFSIVYYVALNVQELHTIIDSNGINLRGAKYYNASSFPSLHPIRVNIFRLG</sequence>
<gene>
    <name evidence="2" type="ORF">PIECOFPK_01758</name>
</gene>
<dbReference type="Proteomes" id="UP001321305">
    <property type="component" value="Chromosome"/>
</dbReference>
<organism evidence="2 3">
    <name type="scientific">Mycovorax composti</name>
    <dbReference type="NCBI Taxonomy" id="2962693"/>
    <lineage>
        <taxon>Bacteria</taxon>
        <taxon>Pseudomonadati</taxon>
        <taxon>Bacteroidota</taxon>
        <taxon>Chitinophagia</taxon>
        <taxon>Chitinophagales</taxon>
        <taxon>Chitinophagaceae</taxon>
        <taxon>Mycovorax</taxon>
    </lineage>
</organism>
<dbReference type="EMBL" id="CP144143">
    <property type="protein sequence ID" value="WWC84026.1"/>
    <property type="molecule type" value="Genomic_DNA"/>
</dbReference>
<feature type="transmembrane region" description="Helical" evidence="1">
    <location>
        <begin position="12"/>
        <end position="31"/>
    </location>
</feature>
<keyword evidence="1" id="KW-1133">Transmembrane helix</keyword>